<dbReference type="Gene3D" id="2.50.20.10">
    <property type="entry name" value="Lipoprotein localisation LolA/LolB/LppX"/>
    <property type="match status" value="1"/>
</dbReference>
<dbReference type="Proteomes" id="UP000184488">
    <property type="component" value="Unassembled WGS sequence"/>
</dbReference>
<dbReference type="RefSeq" id="WP_073307986.1">
    <property type="nucleotide sequence ID" value="NZ_FQZI01000001.1"/>
</dbReference>
<dbReference type="STRING" id="415425.SAMN05444363_0344"/>
<dbReference type="InterPro" id="IPR025634">
    <property type="entry name" value="DUF4292"/>
</dbReference>
<dbReference type="AlphaFoldDB" id="A0A1M6AQH3"/>
<dbReference type="PROSITE" id="PS51257">
    <property type="entry name" value="PROKAR_LIPOPROTEIN"/>
    <property type="match status" value="1"/>
</dbReference>
<reference evidence="2" key="1">
    <citation type="submission" date="2016-11" db="EMBL/GenBank/DDBJ databases">
        <authorList>
            <person name="Varghese N."/>
            <person name="Submissions S."/>
        </authorList>
    </citation>
    <scope>NUCLEOTIDE SEQUENCE [LARGE SCALE GENOMIC DNA]</scope>
    <source>
        <strain evidence="2">DSM 18829</strain>
    </source>
</reference>
<protein>
    <recommendedName>
        <fullName evidence="3">DUF4292 domain-containing protein</fullName>
    </recommendedName>
</protein>
<organism evidence="1 2">
    <name type="scientific">Flavobacterium terrae</name>
    <dbReference type="NCBI Taxonomy" id="415425"/>
    <lineage>
        <taxon>Bacteria</taxon>
        <taxon>Pseudomonadati</taxon>
        <taxon>Bacteroidota</taxon>
        <taxon>Flavobacteriia</taxon>
        <taxon>Flavobacteriales</taxon>
        <taxon>Flavobacteriaceae</taxon>
        <taxon>Flavobacterium</taxon>
    </lineage>
</organism>
<accession>A0A1M6AQH3</accession>
<dbReference type="Pfam" id="PF14125">
    <property type="entry name" value="DUF4292"/>
    <property type="match status" value="1"/>
</dbReference>
<sequence length="259" mass="29416">MQKILSIFLIAIMVSCKPKQNAVVNKVAVENVEALTVANIATNHYAVNRNFKTAFIKANVDYSDPSQSLGLSADIRIKKDEIILVSVKMLGITMAKAMITPLEVKYYEKMGGKYFEGDYKTLSNWLGTDLDFQKVQNMLLGQSLDDLTKGKYASLVEDGMPKLEDTSKQNFVKTFVFDPATFWLKRQEIKQNEPARKLLVNYSDYKSFPEMVLPQELAIFAIQENKTTTININYRNATFNEELTFPYSVPGGYEKINIE</sequence>
<proteinExistence type="predicted"/>
<evidence type="ECO:0000313" key="2">
    <source>
        <dbReference type="Proteomes" id="UP000184488"/>
    </source>
</evidence>
<name>A0A1M6AQH3_9FLAO</name>
<dbReference type="OrthoDB" id="849114at2"/>
<gene>
    <name evidence="1" type="ORF">SAMN05444363_0344</name>
</gene>
<dbReference type="EMBL" id="FQZI01000001">
    <property type="protein sequence ID" value="SHI38671.1"/>
    <property type="molecule type" value="Genomic_DNA"/>
</dbReference>
<keyword evidence="2" id="KW-1185">Reference proteome</keyword>
<evidence type="ECO:0008006" key="3">
    <source>
        <dbReference type="Google" id="ProtNLM"/>
    </source>
</evidence>
<evidence type="ECO:0000313" key="1">
    <source>
        <dbReference type="EMBL" id="SHI38671.1"/>
    </source>
</evidence>